<sequence length="214" mass="24446">MDESIGKQYKTDTLSNIITNLMHVIKEESPELSDKSIKREARRRFINRVDSSFYCTKNKDVMTFLRNKAFDSELHHLTRTYFYTNEEEWLGFSTISLKILQISALETAMKKKLIASSKSPNNIAEIPAYLIAQVAKNENNTLSGFCANDILTHAIQEIDNARNLVGGKIVVLDSVNVEKVIKKYESFGFMKYGALFQSQSELQPMFLDISKIKT</sequence>
<protein>
    <recommendedName>
        <fullName evidence="5">N-acetyltransferase domain-containing protein</fullName>
    </recommendedName>
</protein>
<organism evidence="1 3">
    <name type="scientific">Listeria booriae</name>
    <dbReference type="NCBI Taxonomy" id="1552123"/>
    <lineage>
        <taxon>Bacteria</taxon>
        <taxon>Bacillati</taxon>
        <taxon>Bacillota</taxon>
        <taxon>Bacilli</taxon>
        <taxon>Bacillales</taxon>
        <taxon>Listeriaceae</taxon>
        <taxon>Listeria</taxon>
    </lineage>
</organism>
<dbReference type="Gene3D" id="3.40.630.30">
    <property type="match status" value="1"/>
</dbReference>
<evidence type="ECO:0000313" key="4">
    <source>
        <dbReference type="Proteomes" id="UP000519573"/>
    </source>
</evidence>
<gene>
    <name evidence="1" type="ORF">EP57_07285</name>
    <name evidence="2" type="ORF">HCB26_05670</name>
</gene>
<dbReference type="Proteomes" id="UP000519573">
    <property type="component" value="Unassembled WGS sequence"/>
</dbReference>
<dbReference type="Proteomes" id="UP000029844">
    <property type="component" value="Unassembled WGS sequence"/>
</dbReference>
<evidence type="ECO:0000313" key="2">
    <source>
        <dbReference type="EMBL" id="MBC2166054.1"/>
    </source>
</evidence>
<dbReference type="AlphaFoldDB" id="A0A099WAZ5"/>
<dbReference type="eggNOG" id="ENOG5030855">
    <property type="taxonomic scope" value="Bacteria"/>
</dbReference>
<name>A0A099WAZ5_9LIST</name>
<comment type="caution">
    <text evidence="1">The sequence shown here is derived from an EMBL/GenBank/DDBJ whole genome shotgun (WGS) entry which is preliminary data.</text>
</comment>
<dbReference type="RefSeq" id="WP_052167598.1">
    <property type="nucleotide sequence ID" value="NZ_CBCSHQ010000005.1"/>
</dbReference>
<evidence type="ECO:0000313" key="1">
    <source>
        <dbReference type="EMBL" id="KGL41638.1"/>
    </source>
</evidence>
<dbReference type="OrthoDB" id="1695776at2"/>
<dbReference type="EMBL" id="JAARYH010000002">
    <property type="protein sequence ID" value="MBC2166054.1"/>
    <property type="molecule type" value="Genomic_DNA"/>
</dbReference>
<dbReference type="EMBL" id="JNFA01000019">
    <property type="protein sequence ID" value="KGL41638.1"/>
    <property type="molecule type" value="Genomic_DNA"/>
</dbReference>
<evidence type="ECO:0000313" key="3">
    <source>
        <dbReference type="Proteomes" id="UP000029844"/>
    </source>
</evidence>
<accession>A0A099WAZ5</accession>
<proteinExistence type="predicted"/>
<dbReference type="GeneID" id="58717180"/>
<keyword evidence="3" id="KW-1185">Reference proteome</keyword>
<dbReference type="STRING" id="1552123.EP57_07285"/>
<evidence type="ECO:0008006" key="5">
    <source>
        <dbReference type="Google" id="ProtNLM"/>
    </source>
</evidence>
<reference evidence="1 3" key="1">
    <citation type="submission" date="2014-05" db="EMBL/GenBank/DDBJ databases">
        <title>Novel Listeriaceae from food processing environments.</title>
        <authorList>
            <person name="den Bakker H.C."/>
        </authorList>
    </citation>
    <scope>NUCLEOTIDE SEQUENCE [LARGE SCALE GENOMIC DNA]</scope>
    <source>
        <strain evidence="1 3">FSL A5-0281</strain>
    </source>
</reference>
<reference evidence="2 4" key="2">
    <citation type="submission" date="2020-03" db="EMBL/GenBank/DDBJ databases">
        <title>Soil Listeria distribution.</title>
        <authorList>
            <person name="Liao J."/>
            <person name="Wiedmann M."/>
        </authorList>
    </citation>
    <scope>NUCLEOTIDE SEQUENCE [LARGE SCALE GENOMIC DNA]</scope>
    <source>
        <strain evidence="2 4">FSL L7-0245</strain>
    </source>
</reference>